<evidence type="ECO:0000313" key="2">
    <source>
        <dbReference type="Proteomes" id="UP000799444"/>
    </source>
</evidence>
<proteinExistence type="predicted"/>
<name>A0A9P4R5M5_9PLEO</name>
<dbReference type="Proteomes" id="UP000799444">
    <property type="component" value="Unassembled WGS sequence"/>
</dbReference>
<sequence length="130" mass="14626">MALTCRGGHHHSSRNLLSRKGSAILRACRTAQHESLHFVVPSRLIHRQGASAPSYAWCTELNFDKRSQFACTVVLFLTTCTSEVYPYPTQLTWFSPARENFHDDLCIGTEQEIGVDQQSVQGSPEPPRRP</sequence>
<comment type="caution">
    <text evidence="1">The sequence shown here is derived from an EMBL/GenBank/DDBJ whole genome shotgun (WGS) entry which is preliminary data.</text>
</comment>
<reference evidence="1" key="1">
    <citation type="journal article" date="2020" name="Stud. Mycol.">
        <title>101 Dothideomycetes genomes: a test case for predicting lifestyles and emergence of pathogens.</title>
        <authorList>
            <person name="Haridas S."/>
            <person name="Albert R."/>
            <person name="Binder M."/>
            <person name="Bloem J."/>
            <person name="Labutti K."/>
            <person name="Salamov A."/>
            <person name="Andreopoulos B."/>
            <person name="Baker S."/>
            <person name="Barry K."/>
            <person name="Bills G."/>
            <person name="Bluhm B."/>
            <person name="Cannon C."/>
            <person name="Castanera R."/>
            <person name="Culley D."/>
            <person name="Daum C."/>
            <person name="Ezra D."/>
            <person name="Gonzalez J."/>
            <person name="Henrissat B."/>
            <person name="Kuo A."/>
            <person name="Liang C."/>
            <person name="Lipzen A."/>
            <person name="Lutzoni F."/>
            <person name="Magnuson J."/>
            <person name="Mondo S."/>
            <person name="Nolan M."/>
            <person name="Ohm R."/>
            <person name="Pangilinan J."/>
            <person name="Park H.-J."/>
            <person name="Ramirez L."/>
            <person name="Alfaro M."/>
            <person name="Sun H."/>
            <person name="Tritt A."/>
            <person name="Yoshinaga Y."/>
            <person name="Zwiers L.-H."/>
            <person name="Turgeon B."/>
            <person name="Goodwin S."/>
            <person name="Spatafora J."/>
            <person name="Crous P."/>
            <person name="Grigoriev I."/>
        </authorList>
    </citation>
    <scope>NUCLEOTIDE SEQUENCE</scope>
    <source>
        <strain evidence="1">CBS 125425</strain>
    </source>
</reference>
<dbReference type="EMBL" id="ML996105">
    <property type="protein sequence ID" value="KAF2739284.1"/>
    <property type="molecule type" value="Genomic_DNA"/>
</dbReference>
<protein>
    <submittedName>
        <fullName evidence="1">Uncharacterized protein</fullName>
    </submittedName>
</protein>
<dbReference type="AlphaFoldDB" id="A0A9P4R5M5"/>
<organism evidence="1 2">
    <name type="scientific">Polyplosphaeria fusca</name>
    <dbReference type="NCBI Taxonomy" id="682080"/>
    <lineage>
        <taxon>Eukaryota</taxon>
        <taxon>Fungi</taxon>
        <taxon>Dikarya</taxon>
        <taxon>Ascomycota</taxon>
        <taxon>Pezizomycotina</taxon>
        <taxon>Dothideomycetes</taxon>
        <taxon>Pleosporomycetidae</taxon>
        <taxon>Pleosporales</taxon>
        <taxon>Tetraplosphaeriaceae</taxon>
        <taxon>Polyplosphaeria</taxon>
    </lineage>
</organism>
<evidence type="ECO:0000313" key="1">
    <source>
        <dbReference type="EMBL" id="KAF2739284.1"/>
    </source>
</evidence>
<gene>
    <name evidence="1" type="ORF">EJ04DRAFT_356213</name>
</gene>
<accession>A0A9P4R5M5</accession>
<keyword evidence="2" id="KW-1185">Reference proteome</keyword>